<name>A0A4R5QB36_9PROT</name>
<feature type="domain" description="Phospholipid/glycerol acyltransferase" evidence="5">
    <location>
        <begin position="99"/>
        <end position="207"/>
    </location>
</feature>
<keyword evidence="2 6" id="KW-0808">Transferase</keyword>
<evidence type="ECO:0000256" key="3">
    <source>
        <dbReference type="ARBA" id="ARBA00023315"/>
    </source>
</evidence>
<keyword evidence="4" id="KW-0812">Transmembrane</keyword>
<keyword evidence="4" id="KW-0472">Membrane</keyword>
<evidence type="ECO:0000256" key="4">
    <source>
        <dbReference type="SAM" id="Phobius"/>
    </source>
</evidence>
<evidence type="ECO:0000313" key="6">
    <source>
        <dbReference type="EMBL" id="TDH60290.1"/>
    </source>
</evidence>
<organism evidence="6 7">
    <name type="scientific">Dankookia rubra</name>
    <dbReference type="NCBI Taxonomy" id="1442381"/>
    <lineage>
        <taxon>Bacteria</taxon>
        <taxon>Pseudomonadati</taxon>
        <taxon>Pseudomonadota</taxon>
        <taxon>Alphaproteobacteria</taxon>
        <taxon>Acetobacterales</taxon>
        <taxon>Roseomonadaceae</taxon>
        <taxon>Dankookia</taxon>
    </lineage>
</organism>
<dbReference type="SMART" id="SM00563">
    <property type="entry name" value="PlsC"/>
    <property type="match status" value="1"/>
</dbReference>
<dbReference type="Pfam" id="PF01553">
    <property type="entry name" value="Acyltransferase"/>
    <property type="match status" value="1"/>
</dbReference>
<evidence type="ECO:0000259" key="5">
    <source>
        <dbReference type="SMART" id="SM00563"/>
    </source>
</evidence>
<comment type="caution">
    <text evidence="6">The sequence shown here is derived from an EMBL/GenBank/DDBJ whole genome shotgun (WGS) entry which is preliminary data.</text>
</comment>
<comment type="pathway">
    <text evidence="1">Lipid metabolism.</text>
</comment>
<dbReference type="CDD" id="cd07989">
    <property type="entry name" value="LPLAT_AGPAT-like"/>
    <property type="match status" value="1"/>
</dbReference>
<dbReference type="InterPro" id="IPR002123">
    <property type="entry name" value="Plipid/glycerol_acylTrfase"/>
</dbReference>
<dbReference type="OrthoDB" id="9808424at2"/>
<dbReference type="GO" id="GO:0006654">
    <property type="term" value="P:phosphatidic acid biosynthetic process"/>
    <property type="evidence" value="ECO:0007669"/>
    <property type="project" value="TreeGrafter"/>
</dbReference>
<dbReference type="Proteomes" id="UP000295096">
    <property type="component" value="Unassembled WGS sequence"/>
</dbReference>
<dbReference type="SUPFAM" id="SSF69593">
    <property type="entry name" value="Glycerol-3-phosphate (1)-acyltransferase"/>
    <property type="match status" value="1"/>
</dbReference>
<dbReference type="EMBL" id="SMSJ01000041">
    <property type="protein sequence ID" value="TDH60290.1"/>
    <property type="molecule type" value="Genomic_DNA"/>
</dbReference>
<protein>
    <submittedName>
        <fullName evidence="6">1-acyl-sn-glycerol-3-phosphate acyltransferase</fullName>
    </submittedName>
</protein>
<proteinExistence type="predicted"/>
<keyword evidence="7" id="KW-1185">Reference proteome</keyword>
<feature type="transmembrane region" description="Helical" evidence="4">
    <location>
        <begin position="26"/>
        <end position="50"/>
    </location>
</feature>
<dbReference type="PANTHER" id="PTHR10434">
    <property type="entry name" value="1-ACYL-SN-GLYCEROL-3-PHOSPHATE ACYLTRANSFERASE"/>
    <property type="match status" value="1"/>
</dbReference>
<gene>
    <name evidence="6" type="ORF">E2C06_22850</name>
</gene>
<keyword evidence="3 6" id="KW-0012">Acyltransferase</keyword>
<dbReference type="AlphaFoldDB" id="A0A4R5QB36"/>
<accession>A0A4R5QB36</accession>
<evidence type="ECO:0000313" key="7">
    <source>
        <dbReference type="Proteomes" id="UP000295096"/>
    </source>
</evidence>
<evidence type="ECO:0000256" key="1">
    <source>
        <dbReference type="ARBA" id="ARBA00005189"/>
    </source>
</evidence>
<dbReference type="GO" id="GO:0003841">
    <property type="term" value="F:1-acylglycerol-3-phosphate O-acyltransferase activity"/>
    <property type="evidence" value="ECO:0007669"/>
    <property type="project" value="TreeGrafter"/>
</dbReference>
<reference evidence="6 7" key="1">
    <citation type="journal article" date="2016" name="J. Microbiol.">
        <title>Dankookia rubra gen. nov., sp. nov., an alphaproteobacterium isolated from sediment of a shallow stream.</title>
        <authorList>
            <person name="Kim W.H."/>
            <person name="Kim D.H."/>
            <person name="Kang K."/>
            <person name="Ahn T.Y."/>
        </authorList>
    </citation>
    <scope>NUCLEOTIDE SEQUENCE [LARGE SCALE GENOMIC DNA]</scope>
    <source>
        <strain evidence="6 7">JCM30602</strain>
    </source>
</reference>
<keyword evidence="4" id="KW-1133">Transmembrane helix</keyword>
<dbReference type="PANTHER" id="PTHR10434:SF66">
    <property type="entry name" value="PHOSPHOLIPID_GLYCEROL ACYLTRANSFERASE DOMAIN-CONTAINING PROTEIN"/>
    <property type="match status" value="1"/>
</dbReference>
<sequence length="262" mass="29458">MQTSGAHQAAVTTDRPNWLLEVYYSLAFYFCVLVFGLSCLIWSLPAGLLYRLLPRRWGEPLGQFGIMAGFRWSLFVMRATGVLRADLSALDRLREQDGLVIAPNHPTMMDAVLLISRLPRVVCITKATLWDNWFLGGGIRLASYIRNDVPLPMIRRAGLAVQGGRHLLIFPEGSRTRTPPVDTFHRSFAVIARATRAPVQTVLIEADSPYLSKAWPLLRRPPLPLVFRVRLGERFDPAGDADGFVARLESYFRAELPATARR</sequence>
<evidence type="ECO:0000256" key="2">
    <source>
        <dbReference type="ARBA" id="ARBA00022679"/>
    </source>
</evidence>